<dbReference type="HAMAP" id="MF_00636">
    <property type="entry name" value="RapZ_like"/>
    <property type="match status" value="1"/>
</dbReference>
<evidence type="ECO:0000256" key="2">
    <source>
        <dbReference type="ARBA" id="ARBA00022840"/>
    </source>
</evidence>
<dbReference type="PANTHER" id="PTHR30448">
    <property type="entry name" value="RNASE ADAPTER PROTEIN RAPZ"/>
    <property type="match status" value="1"/>
</dbReference>
<proteinExistence type="inferred from homology"/>
<evidence type="ECO:0000256" key="1">
    <source>
        <dbReference type="ARBA" id="ARBA00022741"/>
    </source>
</evidence>
<dbReference type="PANTHER" id="PTHR30448:SF0">
    <property type="entry name" value="RNASE ADAPTER PROTEIN RAPZ"/>
    <property type="match status" value="1"/>
</dbReference>
<feature type="domain" description="RapZ-like N-terminal" evidence="6">
    <location>
        <begin position="70"/>
        <end position="225"/>
    </location>
</feature>
<dbReference type="GO" id="GO:0005525">
    <property type="term" value="F:GTP binding"/>
    <property type="evidence" value="ECO:0007669"/>
    <property type="project" value="UniProtKB-UniRule"/>
</dbReference>
<dbReference type="InterPro" id="IPR053930">
    <property type="entry name" value="RapZ-like_N"/>
</dbReference>
<protein>
    <submittedName>
        <fullName evidence="8">UPF0042 nucleotide-binding protein</fullName>
    </submittedName>
</protein>
<dbReference type="InterPro" id="IPR005337">
    <property type="entry name" value="RapZ-like"/>
</dbReference>
<evidence type="ECO:0000259" key="6">
    <source>
        <dbReference type="Pfam" id="PF03668"/>
    </source>
</evidence>
<reference evidence="8 9" key="1">
    <citation type="submission" date="2016-10" db="EMBL/GenBank/DDBJ databases">
        <authorList>
            <person name="de Groot N.N."/>
        </authorList>
    </citation>
    <scope>NUCLEOTIDE SEQUENCE [LARGE SCALE GENOMIC DNA]</scope>
    <source>
        <strain evidence="8 9">CGMCC 4.2022</strain>
    </source>
</reference>
<keyword evidence="2 4" id="KW-0067">ATP-binding</keyword>
<feature type="binding site" evidence="4">
    <location>
        <begin position="127"/>
        <end position="130"/>
    </location>
    <ligand>
        <name>GTP</name>
        <dbReference type="ChEBI" id="CHEBI:37565"/>
    </ligand>
</feature>
<name>A0A1H0DXU7_9ACTN</name>
<evidence type="ECO:0000259" key="7">
    <source>
        <dbReference type="Pfam" id="PF22740"/>
    </source>
</evidence>
<dbReference type="EMBL" id="FNIE01000005">
    <property type="protein sequence ID" value="SDN74846.1"/>
    <property type="molecule type" value="Genomic_DNA"/>
</dbReference>
<dbReference type="OrthoDB" id="9784461at2"/>
<dbReference type="NCBIfam" id="NF003828">
    <property type="entry name" value="PRK05416.1"/>
    <property type="match status" value="1"/>
</dbReference>
<feature type="domain" description="RapZ C-terminal" evidence="7">
    <location>
        <begin position="232"/>
        <end position="349"/>
    </location>
</feature>
<keyword evidence="1 4" id="KW-0547">Nucleotide-binding</keyword>
<dbReference type="Gene3D" id="3.40.50.300">
    <property type="entry name" value="P-loop containing nucleotide triphosphate hydrolases"/>
    <property type="match status" value="1"/>
</dbReference>
<feature type="binding site" evidence="4">
    <location>
        <begin position="76"/>
        <end position="83"/>
    </location>
    <ligand>
        <name>ATP</name>
        <dbReference type="ChEBI" id="CHEBI:30616"/>
    </ligand>
</feature>
<keyword evidence="3 4" id="KW-0342">GTP-binding</keyword>
<evidence type="ECO:0000313" key="9">
    <source>
        <dbReference type="Proteomes" id="UP000199341"/>
    </source>
</evidence>
<gene>
    <name evidence="8" type="ORF">SAMN05216259_105391</name>
</gene>
<dbReference type="SUPFAM" id="SSF52540">
    <property type="entry name" value="P-loop containing nucleoside triphosphate hydrolases"/>
    <property type="match status" value="1"/>
</dbReference>
<dbReference type="AlphaFoldDB" id="A0A1H0DXU7"/>
<dbReference type="Proteomes" id="UP000199341">
    <property type="component" value="Unassembled WGS sequence"/>
</dbReference>
<feature type="region of interest" description="Disordered" evidence="5">
    <location>
        <begin position="1"/>
        <end position="65"/>
    </location>
</feature>
<accession>A0A1H0DXU7</accession>
<dbReference type="InterPro" id="IPR027417">
    <property type="entry name" value="P-loop_NTPase"/>
</dbReference>
<dbReference type="Pfam" id="PF22740">
    <property type="entry name" value="PapZ_C"/>
    <property type="match status" value="1"/>
</dbReference>
<evidence type="ECO:0000256" key="3">
    <source>
        <dbReference type="ARBA" id="ARBA00023134"/>
    </source>
</evidence>
<sequence length="352" mass="38546">MTEPEQRADRTADGTQERQERQERQEHGERQEPGVPHDPGPAPDLPGREDGGTSRTAGGRGGEPGAAIPELVIISGMSGAGRSTAAKCLEDLGWFVVDNLPPALIPTMVDLGARSQGNVARIAVVVDVRGRQFFDTLRESLADLAGRSVRRRVIFLEASDDALVRRFESVRRPHPLQGSGRIVDGIAAERDLLRELRGDADLVIDTSSLNVHELRAKLDAQFAGEEEPELRATVMSFGYKYGLPVDADLVADCRFLPNPHWVPELRPFTGLNDEVATYVFNQPGAKEFLDRYAELLHIIAAGYRREGKRYVTIAVGCTGGKHRSVAMSERLAARLAADGVETVTVHRDMGRE</sequence>
<organism evidence="8 9">
    <name type="scientific">Actinacidiphila guanduensis</name>
    <dbReference type="NCBI Taxonomy" id="310781"/>
    <lineage>
        <taxon>Bacteria</taxon>
        <taxon>Bacillati</taxon>
        <taxon>Actinomycetota</taxon>
        <taxon>Actinomycetes</taxon>
        <taxon>Kitasatosporales</taxon>
        <taxon>Streptomycetaceae</taxon>
        <taxon>Actinacidiphila</taxon>
    </lineage>
</organism>
<dbReference type="RefSeq" id="WP_093784650.1">
    <property type="nucleotide sequence ID" value="NZ_FNIE01000005.1"/>
</dbReference>
<dbReference type="GO" id="GO:0005524">
    <property type="term" value="F:ATP binding"/>
    <property type="evidence" value="ECO:0007669"/>
    <property type="project" value="UniProtKB-UniRule"/>
</dbReference>
<evidence type="ECO:0000256" key="5">
    <source>
        <dbReference type="SAM" id="MobiDB-lite"/>
    </source>
</evidence>
<dbReference type="STRING" id="310781.SAMN05216259_105391"/>
<evidence type="ECO:0000256" key="4">
    <source>
        <dbReference type="HAMAP-Rule" id="MF_00636"/>
    </source>
</evidence>
<feature type="compositionally biased region" description="Basic and acidic residues" evidence="5">
    <location>
        <begin position="1"/>
        <end position="32"/>
    </location>
</feature>
<dbReference type="Pfam" id="PF03668">
    <property type="entry name" value="RapZ-like_N"/>
    <property type="match status" value="1"/>
</dbReference>
<dbReference type="InterPro" id="IPR053931">
    <property type="entry name" value="RapZ_C"/>
</dbReference>
<evidence type="ECO:0000313" key="8">
    <source>
        <dbReference type="EMBL" id="SDN74846.1"/>
    </source>
</evidence>
<keyword evidence="9" id="KW-1185">Reference proteome</keyword>